<sequence>MQSSVQTGGRSASPLSRSKSNNPEHPPSPAYSASGRPKKRERSDRTVESSKRKRSSSEPPEISDLVDKDGGLANFSAVDRLYSFMQQDLNKSSRKLKEVALRRTRLASLIGSTVKDDCLKKFVQLGGLSLLNDWLQDAHKGKLGDGGTPDEGDRIIDDLIWTLLQALEKLPVDLDALRSSNAGRSVKTLRSHSNSKIQRKARKLVEAWKKRVKAEMKQSEEAKVGSKQDACRPYKPIMPKDSPNVKNGGSLDGSLRSSGAFGKNTATNSSGVGEATVSLKKGGPGAGAALSSSGASARESPCRMQFSSNPPAEIDGASEADERSSNSNQPISNGAVWSTGPMKSAISNWKEDSKGSVNNAGNAKVGNSRSHVSSKGTNPGSKDVGLGKQLARSSSAGIDKKSAVQVSNDFTKVETGGSNQKLILRLPNTAKSSLSTSYVDVTVPSSKDSSSNIAERSMDVKDRKSRLQNTSMENASMKNAASRHDDLDKHVDISNKRRNEMECHSSESYVSFSSTECCTLEYKKGHQHHEGQPSNDIAHHDLSKQNGEKSNGCGPDDIHAGISLLASIAADENLRMETDRRNANAKDSEIQQQGARTNCLTDSENSPMSGITENSGRIEVATDVDVKDSQGNCGYLKPGSDEAVPNLGISVGSIDAGLGQSDDNVKESEGISLDSKPPCEGKAEGSSCLPSTDRKSSGSQNMRPISPSGRCLEDNRSNENEVTPEKGKDCSPPQDIGMECKENPSKVDISSVSLGKAGKSGEEMGENNSTDTARDSTYKIPGEDAIDVAMQVAKEVKEEMDSYVMVLAEKDNKLEGEVGHNKTVTSTDHTVADKHLLESRDQKNDERDDAAVYKSLIGGEEEKLVHTEDKETEQTSARQSALGTGSFDEGSEPPSARANECAKPIHTDQLQISTPSTVVESIETAKSEALGKRGFDLNEGIHLEESPQETNTVVSYPIPITPVAFHPAMSSSLSGIIPAVSPPQGKGELGWKGSAASAFRPAEPRRTPERCQNVTENTTANVLAESVSKPARPLFDLNIADEEPVEEASNPVSQPAQNSSGSRLDLDLNRTDEGEENGAVLASETVNNEGHFSVERSKTIKHDFDLNYELSLDDTASADPGDPRRNSWIPGYTSLPFAGLKMGNEVVNSHPWNQLGSTFPPTPMPALTQVRQDTPFSTPPFFNGGQPGISPFHSDIFRPSAELSSSTSPFPYTIPSPSPAFQYAGFPLGFASTSFPASASFLDSSGSASYASSFLTPGAIPPSPCRPPFLTSFTDIGASVPSKGIWARPSLDLNAGPSLDLNSGPEHAEGDAREDRIAVGQGPVFVSPFSPDQKIRVLHQSVEPSDSQKRKEPEGAWDLYRADAGPEHTGVDSRDERMRQAPFFRNHFSFDEQMREMRVFRQPEATESLKRKEPEGGWDYRGEMKQAMWR</sequence>
<evidence type="ECO:0000256" key="4">
    <source>
        <dbReference type="SAM" id="MobiDB-lite"/>
    </source>
</evidence>
<feature type="compositionally biased region" description="Polar residues" evidence="4">
    <location>
        <begin position="355"/>
        <end position="380"/>
    </location>
</feature>
<feature type="compositionally biased region" description="Polar residues" evidence="4">
    <location>
        <begin position="1050"/>
        <end position="1062"/>
    </location>
</feature>
<name>A0A0C9S920_9CONI</name>
<feature type="compositionally biased region" description="Polar residues" evidence="4">
    <location>
        <begin position="1"/>
        <end position="23"/>
    </location>
</feature>
<protein>
    <submittedName>
        <fullName evidence="6">TSA: Wollemia nobilis Ref_Wollemi_Transcript_9728_5206 transcribed RNA sequence</fullName>
    </submittedName>
</protein>
<feature type="compositionally biased region" description="Basic and acidic residues" evidence="4">
    <location>
        <begin position="526"/>
        <end position="547"/>
    </location>
</feature>
<feature type="compositionally biased region" description="Polar residues" evidence="4">
    <location>
        <begin position="874"/>
        <end position="883"/>
    </location>
</feature>
<feature type="region of interest" description="Disordered" evidence="4">
    <location>
        <begin position="444"/>
        <end position="488"/>
    </location>
</feature>
<dbReference type="InterPro" id="IPR017923">
    <property type="entry name" value="TFIIS_N"/>
</dbReference>
<feature type="compositionally biased region" description="Low complexity" evidence="4">
    <location>
        <begin position="248"/>
        <end position="259"/>
    </location>
</feature>
<evidence type="ECO:0000313" key="6">
    <source>
        <dbReference type="EMBL" id="JAG88153.1"/>
    </source>
</evidence>
<feature type="compositionally biased region" description="Basic and acidic residues" evidence="4">
    <location>
        <begin position="711"/>
        <end position="729"/>
    </location>
</feature>
<feature type="region of interest" description="Disordered" evidence="4">
    <location>
        <begin position="1044"/>
        <end position="1069"/>
    </location>
</feature>
<dbReference type="PANTHER" id="PTHR46548">
    <property type="entry name" value="BAH AND TFIIS DOMAIN-CONTAINING PROTEIN-RELATED"/>
    <property type="match status" value="1"/>
</dbReference>
<feature type="compositionally biased region" description="Basic and acidic residues" evidence="4">
    <location>
        <begin position="218"/>
        <end position="232"/>
    </location>
</feature>
<proteinExistence type="predicted"/>
<feature type="region of interest" description="Disordered" evidence="4">
    <location>
        <begin position="1401"/>
        <end position="1422"/>
    </location>
</feature>
<feature type="region of interest" description="Disordered" evidence="4">
    <location>
        <begin position="1"/>
        <end position="68"/>
    </location>
</feature>
<accession>A0A0C9S920</accession>
<dbReference type="Pfam" id="PF08711">
    <property type="entry name" value="Med26"/>
    <property type="match status" value="1"/>
</dbReference>
<dbReference type="InterPro" id="IPR035441">
    <property type="entry name" value="TFIIS/LEDGF_dom_sf"/>
</dbReference>
<feature type="region of interest" description="Disordered" evidence="4">
    <location>
        <begin position="526"/>
        <end position="555"/>
    </location>
</feature>
<dbReference type="SUPFAM" id="SSF47676">
    <property type="entry name" value="Conserved domain common to transcription factors TFIIS, elongin A, CRSP70"/>
    <property type="match status" value="1"/>
</dbReference>
<dbReference type="CDD" id="cd00183">
    <property type="entry name" value="TFIIS_I"/>
    <property type="match status" value="1"/>
</dbReference>
<dbReference type="EMBL" id="GCHU01009674">
    <property type="protein sequence ID" value="JAG88153.1"/>
    <property type="molecule type" value="Transcribed_RNA"/>
</dbReference>
<dbReference type="PROSITE" id="PS51319">
    <property type="entry name" value="TFIIS_N"/>
    <property type="match status" value="1"/>
</dbReference>
<dbReference type="SMART" id="SM00509">
    <property type="entry name" value="TFS2N"/>
    <property type="match status" value="1"/>
</dbReference>
<comment type="subcellular location">
    <subcellularLocation>
        <location evidence="1 3">Nucleus</location>
    </subcellularLocation>
</comment>
<dbReference type="InterPro" id="IPR003617">
    <property type="entry name" value="TFIIS/CRSP70_N_sub"/>
</dbReference>
<feature type="compositionally biased region" description="Low complexity" evidence="4">
    <location>
        <begin position="287"/>
        <end position="297"/>
    </location>
</feature>
<feature type="region of interest" description="Disordered" evidence="4">
    <location>
        <begin position="859"/>
        <end position="899"/>
    </location>
</feature>
<feature type="compositionally biased region" description="Basic and acidic residues" evidence="4">
    <location>
        <begin position="1407"/>
        <end position="1422"/>
    </location>
</feature>
<feature type="compositionally biased region" description="Polar residues" evidence="4">
    <location>
        <begin position="590"/>
        <end position="613"/>
    </location>
</feature>
<feature type="compositionally biased region" description="Polar residues" evidence="4">
    <location>
        <begin position="325"/>
        <end position="336"/>
    </location>
</feature>
<feature type="region of interest" description="Disordered" evidence="4">
    <location>
        <begin position="658"/>
        <end position="775"/>
    </location>
</feature>
<feature type="region of interest" description="Disordered" evidence="4">
    <location>
        <begin position="987"/>
        <end position="1008"/>
    </location>
</feature>
<dbReference type="Gene3D" id="1.20.930.10">
    <property type="entry name" value="Conserved domain common to transcription factors TFIIS, elongin A, CRSP70"/>
    <property type="match status" value="1"/>
</dbReference>
<evidence type="ECO:0000256" key="1">
    <source>
        <dbReference type="ARBA" id="ARBA00004123"/>
    </source>
</evidence>
<evidence type="ECO:0000259" key="5">
    <source>
        <dbReference type="PROSITE" id="PS51319"/>
    </source>
</evidence>
<feature type="compositionally biased region" description="Basic and acidic residues" evidence="4">
    <location>
        <begin position="580"/>
        <end position="589"/>
    </location>
</feature>
<dbReference type="PANTHER" id="PTHR46548:SF1">
    <property type="entry name" value="BAH AND TFIIS DOMAIN-CONTAINING PROTEIN-RELATED"/>
    <property type="match status" value="1"/>
</dbReference>
<feature type="region of interest" description="Disordered" evidence="4">
    <location>
        <begin position="218"/>
        <end position="399"/>
    </location>
</feature>
<evidence type="ECO:0000256" key="3">
    <source>
        <dbReference type="PROSITE-ProRule" id="PRU00649"/>
    </source>
</evidence>
<organism evidence="6">
    <name type="scientific">Wollemia nobilis</name>
    <dbReference type="NCBI Taxonomy" id="56998"/>
    <lineage>
        <taxon>Eukaryota</taxon>
        <taxon>Viridiplantae</taxon>
        <taxon>Streptophyta</taxon>
        <taxon>Embryophyta</taxon>
        <taxon>Tracheophyta</taxon>
        <taxon>Spermatophyta</taxon>
        <taxon>Pinopsida</taxon>
        <taxon>Pinidae</taxon>
        <taxon>Conifers II</taxon>
        <taxon>Araucariales</taxon>
        <taxon>Araucariaceae</taxon>
        <taxon>Wollemia</taxon>
    </lineage>
</organism>
<feature type="region of interest" description="Disordered" evidence="4">
    <location>
        <begin position="580"/>
        <end position="613"/>
    </location>
</feature>
<reference evidence="6" key="1">
    <citation type="submission" date="2015-02" db="EMBL/GenBank/DDBJ databases">
        <title>A transcriptome of Wollemia nobilis - a relic of Gondwana.</title>
        <authorList>
            <person name="Chia J.Y."/>
            <person name="Leong Y.S."/>
            <person name="Abdul Karim S."/>
            <person name="Wan Azmi N."/>
            <person name="Hercus R."/>
            <person name="Croft L."/>
        </authorList>
    </citation>
    <scope>NUCLEOTIDE SEQUENCE</scope>
    <source>
        <strain evidence="6">MaeBrown</strain>
        <tissue evidence="6">Leaf</tissue>
    </source>
</reference>
<evidence type="ECO:0000256" key="2">
    <source>
        <dbReference type="ARBA" id="ARBA00023242"/>
    </source>
</evidence>
<feature type="compositionally biased region" description="Polar residues" evidence="4">
    <location>
        <begin position="467"/>
        <end position="479"/>
    </location>
</feature>
<dbReference type="GO" id="GO:0005634">
    <property type="term" value="C:nucleus"/>
    <property type="evidence" value="ECO:0007669"/>
    <property type="project" value="UniProtKB-SubCell"/>
</dbReference>
<feature type="domain" description="TFIIS N-terminal" evidence="5">
    <location>
        <begin position="129"/>
        <end position="215"/>
    </location>
</feature>
<feature type="compositionally biased region" description="Polar residues" evidence="4">
    <location>
        <begin position="444"/>
        <end position="454"/>
    </location>
</feature>
<feature type="compositionally biased region" description="Basic and acidic residues" evidence="4">
    <location>
        <begin position="41"/>
        <end position="50"/>
    </location>
</feature>
<feature type="compositionally biased region" description="Basic and acidic residues" evidence="4">
    <location>
        <begin position="860"/>
        <end position="873"/>
    </location>
</feature>
<keyword evidence="2 3" id="KW-0539">Nucleus</keyword>